<keyword evidence="2" id="KW-0472">Membrane</keyword>
<sequence>MFVRGAAQHFFFAGSSTSRATSEPGSSTRCSLAAASAFPFLNPPLRPSAVFPAFAPFLFASFGIAMFEALVLALFGLRSTPPEHANRQVSERIPWPRTQAQ</sequence>
<keyword evidence="2" id="KW-1133">Transmembrane helix</keyword>
<keyword evidence="2" id="KW-0812">Transmembrane</keyword>
<evidence type="ECO:0000313" key="3">
    <source>
        <dbReference type="EMBL" id="CAK0888306.1"/>
    </source>
</evidence>
<reference evidence="3" key="1">
    <citation type="submission" date="2023-10" db="EMBL/GenBank/DDBJ databases">
        <authorList>
            <person name="Chen Y."/>
            <person name="Shah S."/>
            <person name="Dougan E. K."/>
            <person name="Thang M."/>
            <person name="Chan C."/>
        </authorList>
    </citation>
    <scope>NUCLEOTIDE SEQUENCE [LARGE SCALE GENOMIC DNA]</scope>
</reference>
<evidence type="ECO:0000256" key="1">
    <source>
        <dbReference type="SAM" id="MobiDB-lite"/>
    </source>
</evidence>
<comment type="caution">
    <text evidence="3">The sequence shown here is derived from an EMBL/GenBank/DDBJ whole genome shotgun (WGS) entry which is preliminary data.</text>
</comment>
<protein>
    <submittedName>
        <fullName evidence="3">Uncharacterized protein</fullName>
    </submittedName>
</protein>
<keyword evidence="4" id="KW-1185">Reference proteome</keyword>
<organism evidence="3 4">
    <name type="scientific">Prorocentrum cordatum</name>
    <dbReference type="NCBI Taxonomy" id="2364126"/>
    <lineage>
        <taxon>Eukaryota</taxon>
        <taxon>Sar</taxon>
        <taxon>Alveolata</taxon>
        <taxon>Dinophyceae</taxon>
        <taxon>Prorocentrales</taxon>
        <taxon>Prorocentraceae</taxon>
        <taxon>Prorocentrum</taxon>
    </lineage>
</organism>
<evidence type="ECO:0000256" key="2">
    <source>
        <dbReference type="SAM" id="Phobius"/>
    </source>
</evidence>
<gene>
    <name evidence="3" type="ORF">PCOR1329_LOCUS69121</name>
</gene>
<feature type="transmembrane region" description="Helical" evidence="2">
    <location>
        <begin position="53"/>
        <end position="77"/>
    </location>
</feature>
<accession>A0ABN9WNU5</accession>
<name>A0ABN9WNU5_9DINO</name>
<evidence type="ECO:0000313" key="4">
    <source>
        <dbReference type="Proteomes" id="UP001189429"/>
    </source>
</evidence>
<dbReference type="EMBL" id="CAUYUJ010019058">
    <property type="protein sequence ID" value="CAK0888306.1"/>
    <property type="molecule type" value="Genomic_DNA"/>
</dbReference>
<feature type="region of interest" description="Disordered" evidence="1">
    <location>
        <begin position="81"/>
        <end position="101"/>
    </location>
</feature>
<dbReference type="Proteomes" id="UP001189429">
    <property type="component" value="Unassembled WGS sequence"/>
</dbReference>
<proteinExistence type="predicted"/>